<evidence type="ECO:0000259" key="1">
    <source>
        <dbReference type="Pfam" id="PF00078"/>
    </source>
</evidence>
<dbReference type="Pfam" id="PF00078">
    <property type="entry name" value="RVT_1"/>
    <property type="match status" value="1"/>
</dbReference>
<comment type="caution">
    <text evidence="3">The sequence shown here is derived from an EMBL/GenBank/DDBJ whole genome shotgun (WGS) entry which is preliminary data.</text>
</comment>
<organism evidence="3 4">
    <name type="scientific">Araneus ventricosus</name>
    <name type="common">Orbweaver spider</name>
    <name type="synonym">Epeira ventricosa</name>
    <dbReference type="NCBI Taxonomy" id="182803"/>
    <lineage>
        <taxon>Eukaryota</taxon>
        <taxon>Metazoa</taxon>
        <taxon>Ecdysozoa</taxon>
        <taxon>Arthropoda</taxon>
        <taxon>Chelicerata</taxon>
        <taxon>Arachnida</taxon>
        <taxon>Araneae</taxon>
        <taxon>Araneomorphae</taxon>
        <taxon>Entelegynae</taxon>
        <taxon>Araneoidea</taxon>
        <taxon>Araneidae</taxon>
        <taxon>Araneus</taxon>
    </lineage>
</organism>
<dbReference type="Pfam" id="PF07727">
    <property type="entry name" value="RVT_2"/>
    <property type="match status" value="1"/>
</dbReference>
<evidence type="ECO:0000259" key="2">
    <source>
        <dbReference type="Pfam" id="PF07727"/>
    </source>
</evidence>
<dbReference type="EMBL" id="BGPR01007118">
    <property type="protein sequence ID" value="GBN24430.1"/>
    <property type="molecule type" value="Genomic_DNA"/>
</dbReference>
<feature type="domain" description="Reverse transcriptase" evidence="1">
    <location>
        <begin position="98"/>
        <end position="164"/>
    </location>
</feature>
<dbReference type="CDD" id="cd09272">
    <property type="entry name" value="RNase_HI_RT_Ty1"/>
    <property type="match status" value="1"/>
</dbReference>
<dbReference type="PANTHER" id="PTHR11439">
    <property type="entry name" value="GAG-POL-RELATED RETROTRANSPOSON"/>
    <property type="match status" value="1"/>
</dbReference>
<dbReference type="SUPFAM" id="SSF56672">
    <property type="entry name" value="DNA/RNA polymerases"/>
    <property type="match status" value="2"/>
</dbReference>
<reference evidence="3 4" key="1">
    <citation type="journal article" date="2019" name="Sci. Rep.">
        <title>Orb-weaving spider Araneus ventricosus genome elucidates the spidroin gene catalogue.</title>
        <authorList>
            <person name="Kono N."/>
            <person name="Nakamura H."/>
            <person name="Ohtoshi R."/>
            <person name="Moran D.A.P."/>
            <person name="Shinohara A."/>
            <person name="Yoshida Y."/>
            <person name="Fujiwara M."/>
            <person name="Mori M."/>
            <person name="Tomita M."/>
            <person name="Arakawa K."/>
        </authorList>
    </citation>
    <scope>NUCLEOTIDE SEQUENCE [LARGE SCALE GENOMIC DNA]</scope>
</reference>
<dbReference type="GO" id="GO:0071897">
    <property type="term" value="P:DNA biosynthetic process"/>
    <property type="evidence" value="ECO:0007669"/>
    <property type="project" value="UniProtKB-ARBA"/>
</dbReference>
<gene>
    <name evidence="3" type="primary">POLX_1630</name>
    <name evidence="3" type="ORF">AVEN_39038_1</name>
</gene>
<dbReference type="InterPro" id="IPR043502">
    <property type="entry name" value="DNA/RNA_pol_sf"/>
</dbReference>
<dbReference type="PANTHER" id="PTHR11439:SF483">
    <property type="entry name" value="PEPTIDE SYNTHASE GLIP-LIKE, PUTATIVE (AFU_ORTHOLOGUE AFUA_3G12920)-RELATED"/>
    <property type="match status" value="1"/>
</dbReference>
<dbReference type="Gene3D" id="3.30.70.270">
    <property type="match status" value="2"/>
</dbReference>
<dbReference type="InterPro" id="IPR043128">
    <property type="entry name" value="Rev_trsase/Diguanyl_cyclase"/>
</dbReference>
<proteinExistence type="predicted"/>
<keyword evidence="4" id="KW-1185">Reference proteome</keyword>
<dbReference type="AlphaFoldDB" id="A0A4Y2MDG2"/>
<protein>
    <submittedName>
        <fullName evidence="3">Retrovirus-related Pol polyprotein from transposon TNT 1-94</fullName>
    </submittedName>
</protein>
<evidence type="ECO:0000313" key="3">
    <source>
        <dbReference type="EMBL" id="GBN24430.1"/>
    </source>
</evidence>
<evidence type="ECO:0000313" key="4">
    <source>
        <dbReference type="Proteomes" id="UP000499080"/>
    </source>
</evidence>
<name>A0A4Y2MDG2_ARAVE</name>
<dbReference type="InterPro" id="IPR000477">
    <property type="entry name" value="RT_dom"/>
</dbReference>
<sequence length="588" mass="67985">MRRLLTLQCEDHIFRNSYNLSGKHFFLNGPYAQFGFESIEKQLGRNKQNDRPISDSEIKAVPSQLFKTDQWLPPAGHVSETLRIQFHAFWTWKRSTNFPRFIDNAPRDLECCVAYLDDIFVSSESEEQHRSDLDRILQRLHNFGLVINIGKCGFGVDDVNFLGHLVTKHGIQPLPIKVKALIDFPSSKFVDQLHRFLAMVNFYHRFLKDTAKTAQLDIKCAYLYASLQETIFMSQPQGFVDPNKPDHVCHLNKALYGLHQSGREWFYEIHSVLENSSFKKLESTNCVYVYQDNVVLLLCVDYIVLFAKTDTLIKDVIKCLSTHFDLKVLGKTRKLLGVQFEEMGNELFVHQSEYIHKVCEKYQRFNYPVTSLPIAVGIVLSKTQCPSTEVEISEMSKFPYRNLLGCLSFISGRTRPDIFYVVNILSQFQSNPGLVHWNILLKLLGYVTQTKTYKLKMSEANNLNINCYSDADFSANRDDLISIGGPILFIDNSPIIWKTFKQKCVSLSTMKSEYVSLCESVKELVWIIRIFKEFENLNVIKTIVTSYLFCDNQAAIEFSKSPVENSRTKHIDVKYHFIRNLVFENFSS</sequence>
<dbReference type="InterPro" id="IPR013103">
    <property type="entry name" value="RVT_2"/>
</dbReference>
<accession>A0A4Y2MDG2</accession>
<dbReference type="Proteomes" id="UP000499080">
    <property type="component" value="Unassembled WGS sequence"/>
</dbReference>
<feature type="domain" description="Reverse transcriptase Ty1/copia-type" evidence="2">
    <location>
        <begin position="213"/>
        <end position="369"/>
    </location>
</feature>